<dbReference type="EMBL" id="CP050177">
    <property type="protein sequence ID" value="QIQ01916.1"/>
    <property type="molecule type" value="Genomic_DNA"/>
</dbReference>
<evidence type="ECO:0000256" key="1">
    <source>
        <dbReference type="ARBA" id="ARBA00004196"/>
    </source>
</evidence>
<evidence type="ECO:0000313" key="5">
    <source>
        <dbReference type="Proteomes" id="UP000501179"/>
    </source>
</evidence>
<accession>A0A6G9GV13</accession>
<dbReference type="SUPFAM" id="SSF48230">
    <property type="entry name" value="Chondroitin AC/alginate lyase"/>
    <property type="match status" value="1"/>
</dbReference>
<gene>
    <name evidence="4" type="ORF">HA039_06070</name>
</gene>
<dbReference type="Gene3D" id="2.70.98.70">
    <property type="match status" value="1"/>
</dbReference>
<reference evidence="4 5" key="1">
    <citation type="submission" date="2020-03" db="EMBL/GenBank/DDBJ databases">
        <title>A novel species.</title>
        <authorList>
            <person name="Gao J."/>
        </authorList>
    </citation>
    <scope>NUCLEOTIDE SEQUENCE [LARGE SCALE GENOMIC DNA]</scope>
    <source>
        <strain evidence="4 5">QMT-12</strain>
    </source>
</reference>
<dbReference type="GO" id="GO:0016829">
    <property type="term" value="F:lyase activity"/>
    <property type="evidence" value="ECO:0007669"/>
    <property type="project" value="InterPro"/>
</dbReference>
<dbReference type="Gene3D" id="1.50.10.100">
    <property type="entry name" value="Chondroitin AC/alginate lyase"/>
    <property type="match status" value="1"/>
</dbReference>
<evidence type="ECO:0000313" key="4">
    <source>
        <dbReference type="EMBL" id="QIQ01916.1"/>
    </source>
</evidence>
<dbReference type="Proteomes" id="UP000501179">
    <property type="component" value="Chromosome"/>
</dbReference>
<dbReference type="InterPro" id="IPR008929">
    <property type="entry name" value="Chondroitin_lyas"/>
</dbReference>
<feature type="domain" description="Heparinase II/III-like C-terminal" evidence="3">
    <location>
        <begin position="443"/>
        <end position="529"/>
    </location>
</feature>
<evidence type="ECO:0000259" key="3">
    <source>
        <dbReference type="Pfam" id="PF07940"/>
    </source>
</evidence>
<organism evidence="4 5">
    <name type="scientific">Streptomyces liangshanensis</name>
    <dbReference type="NCBI Taxonomy" id="2717324"/>
    <lineage>
        <taxon>Bacteria</taxon>
        <taxon>Bacillati</taxon>
        <taxon>Actinomycetota</taxon>
        <taxon>Actinomycetes</taxon>
        <taxon>Kitasatosporales</taxon>
        <taxon>Streptomycetaceae</taxon>
        <taxon>Streptomyces</taxon>
    </lineage>
</organism>
<evidence type="ECO:0000256" key="2">
    <source>
        <dbReference type="SAM" id="MobiDB-lite"/>
    </source>
</evidence>
<feature type="region of interest" description="Disordered" evidence="2">
    <location>
        <begin position="1"/>
        <end position="25"/>
    </location>
</feature>
<dbReference type="GO" id="GO:0030313">
    <property type="term" value="C:cell envelope"/>
    <property type="evidence" value="ECO:0007669"/>
    <property type="project" value="UniProtKB-SubCell"/>
</dbReference>
<keyword evidence="5" id="KW-1185">Reference proteome</keyword>
<name>A0A6G9GV13_9ACTN</name>
<dbReference type="Pfam" id="PF07940">
    <property type="entry name" value="Hepar_II_III_C"/>
    <property type="match status" value="1"/>
</dbReference>
<dbReference type="RefSeq" id="WP_167024877.1">
    <property type="nucleotide sequence ID" value="NZ_CP050177.1"/>
</dbReference>
<protein>
    <submittedName>
        <fullName evidence="4">Heparinase</fullName>
    </submittedName>
</protein>
<proteinExistence type="predicted"/>
<comment type="subcellular location">
    <subcellularLocation>
        <location evidence="1">Cell envelope</location>
    </subcellularLocation>
</comment>
<dbReference type="AlphaFoldDB" id="A0A6G9GV13"/>
<dbReference type="KEGG" id="slia:HA039_06070"/>
<sequence length="662" mass="71155">MTSPHPDPAAPGAEGPVGPGDGSGYPRLTELFPASLVRARMPRIGEWSPVPPPADGRWRAVGAGTRTRVVAAASASLGLPWPGLPASLFARFARDGDRSGYQAAAFARRARLARAVLATALTAGAPAAAAGDADAFADEVMDGVWALCEETTWAWPAHEFRVLGPPRGLLADPGRPTLDLGASGTAVLLALTDTLVGDALDRRDPLVRRRLRREVSARVLGPYLERDEWGWYDGSTAKLNNWNPWIHSELLLATALTEESDERRAALVCRILQGLENYLRAHPRDGGCDEGPHYWWRAGASLFECLETLTSLLGTDAGVFAHPLVRALARYPVSTWIGDGWAVNFADGPARPRETAPALLHRFGRRTGQPEVSAHARALRGSDGGLPLDEEPFDLRRALDDLLDPEWHAAPPAAFPLPGHTWLPDTQVLVARAEPGTTRGLLVAAKGGHNDESHNHNDVGSFLVALDARPLVIDAGVGTYRRETFNEDRYGIWSMTSAYHNVPVVNGFGQPPGARFRAEAVAARHRADLDELTCDLAAAYPPEAGLETWSRTVRLVRGADARAEVTDAWRFRTAPASLALHLLVSGTVTMGPDGTADVVPADGRGLRLSWDHAAFGARAEPVPLDDPAFTRVWGPVIHRLVLTARRPAGEGGHTLEARPSAP</sequence>
<dbReference type="InterPro" id="IPR012480">
    <property type="entry name" value="Hepar_II_III_C"/>
</dbReference>